<reference evidence="1 2" key="1">
    <citation type="submission" date="2016-02" db="EMBL/GenBank/DDBJ databases">
        <title>Genome analysis of coral dinoflagellate symbionts highlights evolutionary adaptations to a symbiotic lifestyle.</title>
        <authorList>
            <person name="Aranda M."/>
            <person name="Li Y."/>
            <person name="Liew Y.J."/>
            <person name="Baumgarten S."/>
            <person name="Simakov O."/>
            <person name="Wilson M."/>
            <person name="Piel J."/>
            <person name="Ashoor H."/>
            <person name="Bougouffa S."/>
            <person name="Bajic V.B."/>
            <person name="Ryu T."/>
            <person name="Ravasi T."/>
            <person name="Bayer T."/>
            <person name="Micklem G."/>
            <person name="Kim H."/>
            <person name="Bhak J."/>
            <person name="Lajeunesse T.C."/>
            <person name="Voolstra C.R."/>
        </authorList>
    </citation>
    <scope>NUCLEOTIDE SEQUENCE [LARGE SCALE GENOMIC DNA]</scope>
    <source>
        <strain evidence="1 2">CCMP2467</strain>
    </source>
</reference>
<sequence>MSLNCAGHLRAWLLEEVEGSLVDQPGHIVRWAEQLASSLWSELSVEEKHSEIGVFILVETHWSFTNDYQSEGWLLVHSGVPGKKGAGILVGIRSDLADRQDLKWHEVEPGRLLHVRCRIRKQQYDLLAVYQHALTRGDKEQQAETMKKCGSIWKKMDKTLSGFPFRSALVLAGDFNMVLSPLTDVSGKGIKLGSDLEWLRTERAEVMSILQARKLVALNTWGKPAITYHHPNGESQIDYIMTRRQTADLEARKCSPVKTPLAGWRSAGHLPVIASLKLNWKPWQQHLTGRSDSSAITPSLETIISEVAPDLQQFQQAVKHNLDEKPRKIAMPQPRVMDSEVEQIWSQSGAVLERALLQPSDLETQRRERKRAMRKLARQRRRDALKEMLGLIGQAQDAGNAHAQYQFIRKVCPKAFRRKICLKTESGGVMSNEAECDALAAYAKTLFDDKDFTPPELLPLPMEWFTSESWQAALGKLNVHKAVPKFSASVQCWKQHAHVLAPTLQRIAHSALCDGKPYVPDFWTRVQLAWLPKPGD</sequence>
<evidence type="ECO:0008006" key="3">
    <source>
        <dbReference type="Google" id="ProtNLM"/>
    </source>
</evidence>
<protein>
    <recommendedName>
        <fullName evidence="3">Endonuclease/exonuclease/phosphatase domain-containing protein</fullName>
    </recommendedName>
</protein>
<gene>
    <name evidence="1" type="ORF">AK812_SmicGene26924</name>
</gene>
<dbReference type="InterPro" id="IPR036691">
    <property type="entry name" value="Endo/exonu/phosph_ase_sf"/>
</dbReference>
<evidence type="ECO:0000313" key="1">
    <source>
        <dbReference type="EMBL" id="OLP91383.1"/>
    </source>
</evidence>
<comment type="caution">
    <text evidence="1">The sequence shown here is derived from an EMBL/GenBank/DDBJ whole genome shotgun (WGS) entry which is preliminary data.</text>
</comment>
<organism evidence="1 2">
    <name type="scientific">Symbiodinium microadriaticum</name>
    <name type="common">Dinoflagellate</name>
    <name type="synonym">Zooxanthella microadriatica</name>
    <dbReference type="NCBI Taxonomy" id="2951"/>
    <lineage>
        <taxon>Eukaryota</taxon>
        <taxon>Sar</taxon>
        <taxon>Alveolata</taxon>
        <taxon>Dinophyceae</taxon>
        <taxon>Suessiales</taxon>
        <taxon>Symbiodiniaceae</taxon>
        <taxon>Symbiodinium</taxon>
    </lineage>
</organism>
<accession>A0A1Q9D843</accession>
<dbReference type="Proteomes" id="UP000186817">
    <property type="component" value="Unassembled WGS sequence"/>
</dbReference>
<proteinExistence type="predicted"/>
<keyword evidence="2" id="KW-1185">Reference proteome</keyword>
<dbReference type="OrthoDB" id="419266at2759"/>
<dbReference type="SUPFAM" id="SSF56219">
    <property type="entry name" value="DNase I-like"/>
    <property type="match status" value="1"/>
</dbReference>
<dbReference type="EMBL" id="LSRX01000667">
    <property type="protein sequence ID" value="OLP91383.1"/>
    <property type="molecule type" value="Genomic_DNA"/>
</dbReference>
<dbReference type="Gene3D" id="3.60.10.10">
    <property type="entry name" value="Endonuclease/exonuclease/phosphatase"/>
    <property type="match status" value="1"/>
</dbReference>
<evidence type="ECO:0000313" key="2">
    <source>
        <dbReference type="Proteomes" id="UP000186817"/>
    </source>
</evidence>
<name>A0A1Q9D843_SYMMI</name>
<dbReference type="AlphaFoldDB" id="A0A1Q9D843"/>